<dbReference type="AlphaFoldDB" id="A0A062UCD4"/>
<evidence type="ECO:0000256" key="4">
    <source>
        <dbReference type="PROSITE-ProRule" id="PRU00335"/>
    </source>
</evidence>
<dbReference type="InterPro" id="IPR009057">
    <property type="entry name" value="Homeodomain-like_sf"/>
</dbReference>
<dbReference type="Gene3D" id="1.10.357.10">
    <property type="entry name" value="Tetracycline Repressor, domain 2"/>
    <property type="match status" value="1"/>
</dbReference>
<dbReference type="InterPro" id="IPR049484">
    <property type="entry name" value="Rv0078-like_C"/>
</dbReference>
<dbReference type="EMBL" id="AWFF01000031">
    <property type="protein sequence ID" value="KCZ55383.1"/>
    <property type="molecule type" value="Genomic_DNA"/>
</dbReference>
<keyword evidence="7" id="KW-1185">Reference proteome</keyword>
<dbReference type="SUPFAM" id="SSF48498">
    <property type="entry name" value="Tetracyclin repressor-like, C-terminal domain"/>
    <property type="match status" value="1"/>
</dbReference>
<sequence length="195" mass="21810">MPKPRARKARETRTAILKAARNRFSEEGFDASIASIVVEAGITKGALFHHFENKQQLFYEVWRDLQITMDKEARIAAVDTMSAEDPYAAFLAGARVYFNWVIRTDYQRIVLLDGPRALGLAEWYEADHDLGQQNVRAGIQFLVDKGKIAPERADASAIIVQGALNGSGFALARGRNGATVERVLEVFEIMLRSLR</sequence>
<keyword evidence="3" id="KW-0804">Transcription</keyword>
<dbReference type="Proteomes" id="UP000027037">
    <property type="component" value="Unassembled WGS sequence"/>
</dbReference>
<evidence type="ECO:0000313" key="6">
    <source>
        <dbReference type="EMBL" id="KCZ55383.1"/>
    </source>
</evidence>
<dbReference type="PANTHER" id="PTHR30055">
    <property type="entry name" value="HTH-TYPE TRANSCRIPTIONAL REGULATOR RUTR"/>
    <property type="match status" value="1"/>
</dbReference>
<dbReference type="InterPro" id="IPR050109">
    <property type="entry name" value="HTH-type_TetR-like_transc_reg"/>
</dbReference>
<reference evidence="6 7" key="1">
    <citation type="journal article" date="2014" name="Antonie Van Leeuwenhoek">
        <title>Hyphomonas beringensis sp. nov. and Hyphomonas chukchiensis sp. nov., isolated from surface seawater of the Bering Sea and Chukchi Sea.</title>
        <authorList>
            <person name="Li C."/>
            <person name="Lai Q."/>
            <person name="Li G."/>
            <person name="Dong C."/>
            <person name="Wang J."/>
            <person name="Liao Y."/>
            <person name="Shao Z."/>
        </authorList>
    </citation>
    <scope>NUCLEOTIDE SEQUENCE [LARGE SCALE GENOMIC DNA]</scope>
    <source>
        <strain evidence="6 7">25B14_1</strain>
    </source>
</reference>
<dbReference type="PROSITE" id="PS50977">
    <property type="entry name" value="HTH_TETR_2"/>
    <property type="match status" value="1"/>
</dbReference>
<dbReference type="eggNOG" id="COG1309">
    <property type="taxonomic scope" value="Bacteria"/>
</dbReference>
<evidence type="ECO:0000256" key="3">
    <source>
        <dbReference type="ARBA" id="ARBA00023163"/>
    </source>
</evidence>
<evidence type="ECO:0000256" key="2">
    <source>
        <dbReference type="ARBA" id="ARBA00023125"/>
    </source>
</evidence>
<dbReference type="Pfam" id="PF21351">
    <property type="entry name" value="TetR_C_41"/>
    <property type="match status" value="1"/>
</dbReference>
<dbReference type="GO" id="GO:0000976">
    <property type="term" value="F:transcription cis-regulatory region binding"/>
    <property type="evidence" value="ECO:0007669"/>
    <property type="project" value="TreeGrafter"/>
</dbReference>
<dbReference type="GO" id="GO:0003700">
    <property type="term" value="F:DNA-binding transcription factor activity"/>
    <property type="evidence" value="ECO:0007669"/>
    <property type="project" value="TreeGrafter"/>
</dbReference>
<keyword evidence="1" id="KW-0805">Transcription regulation</keyword>
<dbReference type="PANTHER" id="PTHR30055:SF234">
    <property type="entry name" value="HTH-TYPE TRANSCRIPTIONAL REGULATOR BETI"/>
    <property type="match status" value="1"/>
</dbReference>
<dbReference type="RefSeq" id="WP_051601214.1">
    <property type="nucleotide sequence ID" value="NZ_AWFF01000031.1"/>
</dbReference>
<dbReference type="Pfam" id="PF00440">
    <property type="entry name" value="TetR_N"/>
    <property type="match status" value="1"/>
</dbReference>
<evidence type="ECO:0000313" key="7">
    <source>
        <dbReference type="Proteomes" id="UP000027037"/>
    </source>
</evidence>
<feature type="domain" description="HTH tetR-type" evidence="5">
    <location>
        <begin position="10"/>
        <end position="69"/>
    </location>
</feature>
<feature type="DNA-binding region" description="H-T-H motif" evidence="4">
    <location>
        <begin position="32"/>
        <end position="51"/>
    </location>
</feature>
<protein>
    <recommendedName>
        <fullName evidence="5">HTH tetR-type domain-containing protein</fullName>
    </recommendedName>
</protein>
<proteinExistence type="predicted"/>
<dbReference type="InterPro" id="IPR036271">
    <property type="entry name" value="Tet_transcr_reg_TetR-rel_C_sf"/>
</dbReference>
<accession>A0A062UCD4</accession>
<dbReference type="PATRIC" id="fig|1280946.3.peg.1324"/>
<dbReference type="PRINTS" id="PR00455">
    <property type="entry name" value="HTHTETR"/>
</dbReference>
<keyword evidence="2 4" id="KW-0238">DNA-binding</keyword>
<name>A0A062UCD4_9PROT</name>
<dbReference type="STRING" id="1280946.HY29_12670"/>
<organism evidence="6 7">
    <name type="scientific">Hyphomonas beringensis</name>
    <dbReference type="NCBI Taxonomy" id="1280946"/>
    <lineage>
        <taxon>Bacteria</taxon>
        <taxon>Pseudomonadati</taxon>
        <taxon>Pseudomonadota</taxon>
        <taxon>Alphaproteobacteria</taxon>
        <taxon>Hyphomonadales</taxon>
        <taxon>Hyphomonadaceae</taxon>
        <taxon>Hyphomonas</taxon>
    </lineage>
</organism>
<dbReference type="PROSITE" id="PS01081">
    <property type="entry name" value="HTH_TETR_1"/>
    <property type="match status" value="1"/>
</dbReference>
<evidence type="ECO:0000259" key="5">
    <source>
        <dbReference type="PROSITE" id="PS50977"/>
    </source>
</evidence>
<comment type="caution">
    <text evidence="6">The sequence shown here is derived from an EMBL/GenBank/DDBJ whole genome shotgun (WGS) entry which is preliminary data.</text>
</comment>
<dbReference type="SUPFAM" id="SSF46689">
    <property type="entry name" value="Homeodomain-like"/>
    <property type="match status" value="1"/>
</dbReference>
<evidence type="ECO:0000256" key="1">
    <source>
        <dbReference type="ARBA" id="ARBA00023015"/>
    </source>
</evidence>
<gene>
    <name evidence="6" type="ORF">HY29_12670</name>
</gene>
<dbReference type="OrthoDB" id="8478851at2"/>
<dbReference type="InterPro" id="IPR001647">
    <property type="entry name" value="HTH_TetR"/>
</dbReference>
<dbReference type="InterPro" id="IPR023772">
    <property type="entry name" value="DNA-bd_HTH_TetR-type_CS"/>
</dbReference>